<comment type="subcellular location">
    <subcellularLocation>
        <location evidence="1 9">Nucleus</location>
    </subcellularLocation>
</comment>
<evidence type="ECO:0000256" key="7">
    <source>
        <dbReference type="ARBA" id="ARBA00023242"/>
    </source>
</evidence>
<evidence type="ECO:0000259" key="11">
    <source>
        <dbReference type="PROSITE" id="PS50039"/>
    </source>
</evidence>
<evidence type="ECO:0000256" key="2">
    <source>
        <dbReference type="ARBA" id="ARBA00022794"/>
    </source>
</evidence>
<keyword evidence="4 9" id="KW-0238">DNA-binding</keyword>
<sequence length="461" mass="51350">MTTTMKVPIVIHTVAPSARTSRFVSAPAAVTKTKHLASRLQQNWMARHPNDTCSNGWVSLDDSLTSLSWLQNLNILKISTPTSSSGPSAAVQHDHKSSKSRTPSPVMHIQVGMANMVPINPKFESRLPLADTPPMYSTSTTGLEDYRTNPYIKPPFSYATLICMAMKETKKQKITLSSIYNWITENFIYYRMADPSWQNSIRHNLSLNKCFEKVPRRKDEPGKGGFWRINPEYSDMIENGIFKKRRGSRDSCLLPPSKRVRRDDDELLVAVNSIKGVREDKLLSNGSTLNFIAHGDDEEDSFMLQGDFNWTAILNQDIDIGGTRVKTEHIIDGDDSGPLVAMSPPSSETNSDDLGLEDLFSQTDISMKVHLDCTTQYPLDLTITGTGIRPPQWWGDNLLGGIKMEPQDLTEHCNGLHTPVAPSPNGDREDLWGNPSDLDGSSAFDLDNLFDIGNIPSPQML</sequence>
<evidence type="ECO:0000313" key="12">
    <source>
        <dbReference type="EMBL" id="PVD39376.1"/>
    </source>
</evidence>
<dbReference type="GO" id="GO:0005634">
    <property type="term" value="C:nucleus"/>
    <property type="evidence" value="ECO:0007669"/>
    <property type="project" value="UniProtKB-SubCell"/>
</dbReference>
<feature type="region of interest" description="Disordered" evidence="10">
    <location>
        <begin position="331"/>
        <end position="352"/>
    </location>
</feature>
<dbReference type="PROSITE" id="PS00657">
    <property type="entry name" value="FORK_HEAD_1"/>
    <property type="match status" value="1"/>
</dbReference>
<dbReference type="STRING" id="400727.A0A2T7Q124"/>
<keyword evidence="5" id="KW-0010">Activator</keyword>
<dbReference type="OrthoDB" id="691130at2759"/>
<organism evidence="12 13">
    <name type="scientific">Pomacea canaliculata</name>
    <name type="common">Golden apple snail</name>
    <dbReference type="NCBI Taxonomy" id="400727"/>
    <lineage>
        <taxon>Eukaryota</taxon>
        <taxon>Metazoa</taxon>
        <taxon>Spiralia</taxon>
        <taxon>Lophotrochozoa</taxon>
        <taxon>Mollusca</taxon>
        <taxon>Gastropoda</taxon>
        <taxon>Caenogastropoda</taxon>
        <taxon>Architaenioglossa</taxon>
        <taxon>Ampullarioidea</taxon>
        <taxon>Ampullariidae</taxon>
        <taxon>Pomacea</taxon>
    </lineage>
</organism>
<comment type="caution">
    <text evidence="12">The sequence shown here is derived from an EMBL/GenBank/DDBJ whole genome shotgun (WGS) entry which is preliminary data.</text>
</comment>
<dbReference type="PRINTS" id="PR00053">
    <property type="entry name" value="FORKHEAD"/>
</dbReference>
<comment type="similarity">
    <text evidence="8">Belongs to the FOXJ1 family.</text>
</comment>
<dbReference type="Gene3D" id="1.10.10.10">
    <property type="entry name" value="Winged helix-like DNA-binding domain superfamily/Winged helix DNA-binding domain"/>
    <property type="match status" value="1"/>
</dbReference>
<dbReference type="Pfam" id="PF00250">
    <property type="entry name" value="Forkhead"/>
    <property type="match status" value="1"/>
</dbReference>
<dbReference type="GO" id="GO:0030030">
    <property type="term" value="P:cell projection organization"/>
    <property type="evidence" value="ECO:0007669"/>
    <property type="project" value="UniProtKB-KW"/>
</dbReference>
<feature type="region of interest" description="Disordered" evidence="10">
    <location>
        <begin position="81"/>
        <end position="104"/>
    </location>
</feature>
<dbReference type="InterPro" id="IPR047513">
    <property type="entry name" value="FOXJ1"/>
</dbReference>
<dbReference type="GO" id="GO:0000978">
    <property type="term" value="F:RNA polymerase II cis-regulatory region sequence-specific DNA binding"/>
    <property type="evidence" value="ECO:0007669"/>
    <property type="project" value="TreeGrafter"/>
</dbReference>
<evidence type="ECO:0000256" key="1">
    <source>
        <dbReference type="ARBA" id="ARBA00004123"/>
    </source>
</evidence>
<keyword evidence="7 9" id="KW-0539">Nucleus</keyword>
<dbReference type="InterPro" id="IPR047512">
    <property type="entry name" value="FH_FOXJ1"/>
</dbReference>
<keyword evidence="3" id="KW-0805">Transcription regulation</keyword>
<feature type="DNA-binding region" description="Fork-head" evidence="9">
    <location>
        <begin position="153"/>
        <end position="247"/>
    </location>
</feature>
<dbReference type="InterPro" id="IPR001766">
    <property type="entry name" value="Fork_head_dom"/>
</dbReference>
<dbReference type="GO" id="GO:0000981">
    <property type="term" value="F:DNA-binding transcription factor activity, RNA polymerase II-specific"/>
    <property type="evidence" value="ECO:0007669"/>
    <property type="project" value="TreeGrafter"/>
</dbReference>
<dbReference type="InterPro" id="IPR036390">
    <property type="entry name" value="WH_DNA-bd_sf"/>
</dbReference>
<evidence type="ECO:0000256" key="6">
    <source>
        <dbReference type="ARBA" id="ARBA00023163"/>
    </source>
</evidence>
<keyword evidence="2" id="KW-0970">Cilium biogenesis/degradation</keyword>
<dbReference type="PANTHER" id="PTHR46805:SF1">
    <property type="entry name" value="FORKHEAD BOX PROTEIN J1"/>
    <property type="match status" value="1"/>
</dbReference>
<keyword evidence="6" id="KW-0804">Transcription</keyword>
<gene>
    <name evidence="12" type="ORF">C0Q70_02006</name>
</gene>
<dbReference type="InterPro" id="IPR030456">
    <property type="entry name" value="TF_fork_head_CS_2"/>
</dbReference>
<dbReference type="OMA" id="HADMIVN"/>
<dbReference type="Proteomes" id="UP000245119">
    <property type="component" value="Linkage Group LG1"/>
</dbReference>
<dbReference type="AlphaFoldDB" id="A0A2T7Q124"/>
<dbReference type="InterPro" id="IPR018122">
    <property type="entry name" value="TF_fork_head_CS_1"/>
</dbReference>
<protein>
    <recommendedName>
        <fullName evidence="11">Fork-head domain-containing protein</fullName>
    </recommendedName>
</protein>
<dbReference type="PROSITE" id="PS00658">
    <property type="entry name" value="FORK_HEAD_2"/>
    <property type="match status" value="1"/>
</dbReference>
<evidence type="ECO:0000256" key="10">
    <source>
        <dbReference type="SAM" id="MobiDB-lite"/>
    </source>
</evidence>
<evidence type="ECO:0000256" key="4">
    <source>
        <dbReference type="ARBA" id="ARBA00023125"/>
    </source>
</evidence>
<dbReference type="InterPro" id="IPR036388">
    <property type="entry name" value="WH-like_DNA-bd_sf"/>
</dbReference>
<feature type="domain" description="Fork-head" evidence="11">
    <location>
        <begin position="153"/>
        <end position="247"/>
    </location>
</feature>
<evidence type="ECO:0000256" key="5">
    <source>
        <dbReference type="ARBA" id="ARBA00023159"/>
    </source>
</evidence>
<evidence type="ECO:0000256" key="9">
    <source>
        <dbReference type="PROSITE-ProRule" id="PRU00089"/>
    </source>
</evidence>
<dbReference type="PROSITE" id="PS50039">
    <property type="entry name" value="FORK_HEAD_3"/>
    <property type="match status" value="1"/>
</dbReference>
<name>A0A2T7Q124_POMCA</name>
<reference evidence="12 13" key="1">
    <citation type="submission" date="2018-04" db="EMBL/GenBank/DDBJ databases">
        <title>The genome of golden apple snail Pomacea canaliculata provides insight into stress tolerance and invasive adaptation.</title>
        <authorList>
            <person name="Liu C."/>
            <person name="Liu B."/>
            <person name="Ren Y."/>
            <person name="Zhang Y."/>
            <person name="Wang H."/>
            <person name="Li S."/>
            <person name="Jiang F."/>
            <person name="Yin L."/>
            <person name="Zhang G."/>
            <person name="Qian W."/>
            <person name="Fan W."/>
        </authorList>
    </citation>
    <scope>NUCLEOTIDE SEQUENCE [LARGE SCALE GENOMIC DNA]</scope>
    <source>
        <strain evidence="12">SZHN2017</strain>
        <tissue evidence="12">Muscle</tissue>
    </source>
</reference>
<keyword evidence="13" id="KW-1185">Reference proteome</keyword>
<dbReference type="SUPFAM" id="SSF46785">
    <property type="entry name" value="Winged helix' DNA-binding domain"/>
    <property type="match status" value="1"/>
</dbReference>
<evidence type="ECO:0000256" key="3">
    <source>
        <dbReference type="ARBA" id="ARBA00023015"/>
    </source>
</evidence>
<dbReference type="EMBL" id="PZQS01000001">
    <property type="protein sequence ID" value="PVD39376.1"/>
    <property type="molecule type" value="Genomic_DNA"/>
</dbReference>
<dbReference type="FunFam" id="1.10.10.10:FF:000030">
    <property type="entry name" value="Forkhead box protein K2"/>
    <property type="match status" value="1"/>
</dbReference>
<proteinExistence type="inferred from homology"/>
<dbReference type="SMART" id="SM00339">
    <property type="entry name" value="FH"/>
    <property type="match status" value="1"/>
</dbReference>
<accession>A0A2T7Q124</accession>
<feature type="compositionally biased region" description="Low complexity" evidence="10">
    <location>
        <begin position="81"/>
        <end position="90"/>
    </location>
</feature>
<evidence type="ECO:0000313" key="13">
    <source>
        <dbReference type="Proteomes" id="UP000245119"/>
    </source>
</evidence>
<dbReference type="PANTHER" id="PTHR46805">
    <property type="entry name" value="FORKHEAD BOX PROTEIN J1"/>
    <property type="match status" value="1"/>
</dbReference>
<dbReference type="CDD" id="cd20023">
    <property type="entry name" value="FH_FOXJ1"/>
    <property type="match status" value="1"/>
</dbReference>
<evidence type="ECO:0000256" key="8">
    <source>
        <dbReference type="ARBA" id="ARBA00034770"/>
    </source>
</evidence>